<comment type="similarity">
    <text evidence="1">Belongs to the syntaxin family.</text>
</comment>
<organism evidence="6 7">
    <name type="scientific">Glossina austeni</name>
    <name type="common">Savannah tsetse fly</name>
    <dbReference type="NCBI Taxonomy" id="7395"/>
    <lineage>
        <taxon>Eukaryota</taxon>
        <taxon>Metazoa</taxon>
        <taxon>Ecdysozoa</taxon>
        <taxon>Arthropoda</taxon>
        <taxon>Hexapoda</taxon>
        <taxon>Insecta</taxon>
        <taxon>Pterygota</taxon>
        <taxon>Neoptera</taxon>
        <taxon>Endopterygota</taxon>
        <taxon>Diptera</taxon>
        <taxon>Brachycera</taxon>
        <taxon>Muscomorpha</taxon>
        <taxon>Hippoboscoidea</taxon>
        <taxon>Glossinidae</taxon>
        <taxon>Glossina</taxon>
    </lineage>
</organism>
<feature type="domain" description="T-SNARE coiled-coil homology" evidence="5">
    <location>
        <begin position="196"/>
        <end position="258"/>
    </location>
</feature>
<dbReference type="SMART" id="SM00503">
    <property type="entry name" value="SynN"/>
    <property type="match status" value="1"/>
</dbReference>
<dbReference type="GO" id="GO:0031201">
    <property type="term" value="C:SNARE complex"/>
    <property type="evidence" value="ECO:0007669"/>
    <property type="project" value="TreeGrafter"/>
</dbReference>
<evidence type="ECO:0000313" key="6">
    <source>
        <dbReference type="EnsemblMetazoa" id="GAUT049800-PA"/>
    </source>
</evidence>
<keyword evidence="2" id="KW-0813">Transport</keyword>
<proteinExistence type="inferred from homology"/>
<dbReference type="GO" id="GO:0006836">
    <property type="term" value="P:neurotransmitter transport"/>
    <property type="evidence" value="ECO:0007669"/>
    <property type="project" value="UniProtKB-KW"/>
</dbReference>
<dbReference type="Pfam" id="PF14523">
    <property type="entry name" value="Syntaxin_2"/>
    <property type="match status" value="1"/>
</dbReference>
<dbReference type="GO" id="GO:0006906">
    <property type="term" value="P:vesicle fusion"/>
    <property type="evidence" value="ECO:0007669"/>
    <property type="project" value="TreeGrafter"/>
</dbReference>
<evidence type="ECO:0000256" key="1">
    <source>
        <dbReference type="ARBA" id="ARBA00009063"/>
    </source>
</evidence>
<sequence>MSHNLNNGASAPPPPINHRDYGATSTSSTTGNNTFPDVNFSGFSPTEFMSLSEDIAHNVQTINSSCKHLEKQLKILGTPKDQQSVRTKVHNIHSKTNARVEATSTDFKRLTAIVQRGDKQQKLQLEKLTNDFRSVVEKYLNIQKRIAAAMRKTYTQTMLIQAQDDLANTEILDSERTELLQRQQQLQQQQQVQFEHDLMIDRERQIKQIEADIQYVNKIMHTMSGLMQTQGEEVDRIETSIENVAADVELGREQLAKASGRRQGYRRKMLILLAIAVIIGLIVTVIIVSKLTS</sequence>
<evidence type="ECO:0000259" key="5">
    <source>
        <dbReference type="PROSITE" id="PS50192"/>
    </source>
</evidence>
<evidence type="ECO:0000313" key="7">
    <source>
        <dbReference type="Proteomes" id="UP000078200"/>
    </source>
</evidence>
<reference evidence="6" key="1">
    <citation type="submission" date="2020-05" db="UniProtKB">
        <authorList>
            <consortium name="EnsemblMetazoa"/>
        </authorList>
    </citation>
    <scope>IDENTIFICATION</scope>
    <source>
        <strain evidence="6">TTRI</strain>
    </source>
</reference>
<dbReference type="Gene3D" id="1.20.5.110">
    <property type="match status" value="1"/>
</dbReference>
<dbReference type="AlphaFoldDB" id="A0A1A9VWC7"/>
<dbReference type="InterPro" id="IPR006011">
    <property type="entry name" value="Syntaxin_N"/>
</dbReference>
<dbReference type="VEuPathDB" id="VectorBase:GAUT049800"/>
<name>A0A1A9VWC7_GLOAU</name>
<keyword evidence="4" id="KW-0472">Membrane</keyword>
<dbReference type="GO" id="GO:0012505">
    <property type="term" value="C:endomembrane system"/>
    <property type="evidence" value="ECO:0007669"/>
    <property type="project" value="TreeGrafter"/>
</dbReference>
<keyword evidence="2" id="KW-0532">Neurotransmitter transport</keyword>
<evidence type="ECO:0000256" key="2">
    <source>
        <dbReference type="ARBA" id="ARBA00022775"/>
    </source>
</evidence>
<evidence type="ECO:0000256" key="4">
    <source>
        <dbReference type="SAM" id="Phobius"/>
    </source>
</evidence>
<dbReference type="SMART" id="SM00397">
    <property type="entry name" value="t_SNARE"/>
    <property type="match status" value="1"/>
</dbReference>
<dbReference type="PANTHER" id="PTHR19957:SF38">
    <property type="entry name" value="LD27581P"/>
    <property type="match status" value="1"/>
</dbReference>
<dbReference type="Proteomes" id="UP000078200">
    <property type="component" value="Unassembled WGS sequence"/>
</dbReference>
<dbReference type="GO" id="GO:0005484">
    <property type="term" value="F:SNAP receptor activity"/>
    <property type="evidence" value="ECO:0007669"/>
    <property type="project" value="TreeGrafter"/>
</dbReference>
<dbReference type="EnsemblMetazoa" id="GAUT049800-RA">
    <property type="protein sequence ID" value="GAUT049800-PA"/>
    <property type="gene ID" value="GAUT049800"/>
</dbReference>
<keyword evidence="4" id="KW-1133">Transmembrane helix</keyword>
<dbReference type="PROSITE" id="PS50192">
    <property type="entry name" value="T_SNARE"/>
    <property type="match status" value="1"/>
</dbReference>
<dbReference type="Gene3D" id="1.20.58.70">
    <property type="match status" value="1"/>
</dbReference>
<accession>A0A1A9VWC7</accession>
<dbReference type="InterPro" id="IPR045242">
    <property type="entry name" value="Syntaxin"/>
</dbReference>
<feature type="transmembrane region" description="Helical" evidence="4">
    <location>
        <begin position="269"/>
        <end position="288"/>
    </location>
</feature>
<dbReference type="SUPFAM" id="SSF47661">
    <property type="entry name" value="t-snare proteins"/>
    <property type="match status" value="1"/>
</dbReference>
<dbReference type="InterPro" id="IPR000727">
    <property type="entry name" value="T_SNARE_dom"/>
</dbReference>
<evidence type="ECO:0000256" key="3">
    <source>
        <dbReference type="SAM" id="MobiDB-lite"/>
    </source>
</evidence>
<dbReference type="STRING" id="7395.A0A1A9VWC7"/>
<dbReference type="GO" id="GO:0000149">
    <property type="term" value="F:SNARE binding"/>
    <property type="evidence" value="ECO:0007669"/>
    <property type="project" value="TreeGrafter"/>
</dbReference>
<keyword evidence="7" id="KW-1185">Reference proteome</keyword>
<dbReference type="GO" id="GO:0006886">
    <property type="term" value="P:intracellular protein transport"/>
    <property type="evidence" value="ECO:0007669"/>
    <property type="project" value="TreeGrafter"/>
</dbReference>
<keyword evidence="4" id="KW-0812">Transmembrane</keyword>
<protein>
    <recommendedName>
        <fullName evidence="5">t-SNARE coiled-coil homology domain-containing protein</fullName>
    </recommendedName>
</protein>
<dbReference type="PANTHER" id="PTHR19957">
    <property type="entry name" value="SYNTAXIN"/>
    <property type="match status" value="1"/>
</dbReference>
<feature type="region of interest" description="Disordered" evidence="3">
    <location>
        <begin position="1"/>
        <end position="35"/>
    </location>
</feature>
<dbReference type="Pfam" id="PF05739">
    <property type="entry name" value="SNARE"/>
    <property type="match status" value="1"/>
</dbReference>
<dbReference type="GO" id="GO:0048278">
    <property type="term" value="P:vesicle docking"/>
    <property type="evidence" value="ECO:0007669"/>
    <property type="project" value="TreeGrafter"/>
</dbReference>
<dbReference type="InterPro" id="IPR010989">
    <property type="entry name" value="SNARE"/>
</dbReference>